<keyword evidence="2" id="KW-1185">Reference proteome</keyword>
<name>A0ABM7VMS1_9BACT</name>
<proteinExistence type="predicted"/>
<dbReference type="Gene3D" id="2.180.10.10">
    <property type="entry name" value="RHS repeat-associated core"/>
    <property type="match status" value="1"/>
</dbReference>
<organism evidence="1 2">
    <name type="scientific">Persicobacter psychrovividus</name>
    <dbReference type="NCBI Taxonomy" id="387638"/>
    <lineage>
        <taxon>Bacteria</taxon>
        <taxon>Pseudomonadati</taxon>
        <taxon>Bacteroidota</taxon>
        <taxon>Cytophagia</taxon>
        <taxon>Cytophagales</taxon>
        <taxon>Persicobacteraceae</taxon>
        <taxon>Persicobacter</taxon>
    </lineage>
</organism>
<accession>A0ABM7VMS1</accession>
<dbReference type="Proteomes" id="UP001354989">
    <property type="component" value="Plasmid pPP8"/>
</dbReference>
<evidence type="ECO:0008006" key="3">
    <source>
        <dbReference type="Google" id="ProtNLM"/>
    </source>
</evidence>
<gene>
    <name evidence="1" type="ORF">PEPS_45820</name>
</gene>
<protein>
    <recommendedName>
        <fullName evidence="3">RHS repeat-associated core domain-containing protein</fullName>
    </recommendedName>
</protein>
<sequence>MYDARIGRFHTQDRFAEKYLDFTPYQYGANNPIKFIDVNGDSISFSDALINNSNAYALIMHYLFNTDSGRDFFAKYGDEDGEFFSTKVEFDILKGAPGTHGQHYAYATDDKGKPQSLGTKEEIKGYSNATNKVSKDQRIIHKIKIKPAPRYNGHLIRPRRVMTIEHEKQHLELMQKDIMRDGTVDLDEKQHHSIMKKNKELKNMRAKVYIQCGGKARGKELIDEINAFDD</sequence>
<dbReference type="EMBL" id="AP025300">
    <property type="protein sequence ID" value="BDD02302.1"/>
    <property type="molecule type" value="Genomic_DNA"/>
</dbReference>
<evidence type="ECO:0000313" key="1">
    <source>
        <dbReference type="EMBL" id="BDD02302.1"/>
    </source>
</evidence>
<keyword evidence="1" id="KW-0614">Plasmid</keyword>
<evidence type="ECO:0000313" key="2">
    <source>
        <dbReference type="Proteomes" id="UP001354989"/>
    </source>
</evidence>
<reference evidence="1 2" key="1">
    <citation type="submission" date="2021-12" db="EMBL/GenBank/DDBJ databases">
        <title>Genome sequencing of bacteria with rrn-lacking chromosome and rrn-plasmid.</title>
        <authorList>
            <person name="Anda M."/>
            <person name="Iwasaki W."/>
        </authorList>
    </citation>
    <scope>NUCLEOTIDE SEQUENCE [LARGE SCALE GENOMIC DNA]</scope>
    <source>
        <strain evidence="1 2">NBRC 101262</strain>
        <plasmid evidence="1 2">pPP8</plasmid>
    </source>
</reference>
<geneLocation type="plasmid" evidence="1 2">
    <name>pPP8</name>
</geneLocation>